<feature type="transmembrane region" description="Helical" evidence="7">
    <location>
        <begin position="256"/>
        <end position="281"/>
    </location>
</feature>
<accession>A0ABP8VQU5</accession>
<evidence type="ECO:0000259" key="8">
    <source>
        <dbReference type="PROSITE" id="PS50850"/>
    </source>
</evidence>
<evidence type="ECO:0000256" key="3">
    <source>
        <dbReference type="ARBA" id="ARBA00022692"/>
    </source>
</evidence>
<dbReference type="Pfam" id="PF07690">
    <property type="entry name" value="MFS_1"/>
    <property type="match status" value="1"/>
</dbReference>
<comment type="caution">
    <text evidence="9">The sequence shown here is derived from an EMBL/GenBank/DDBJ whole genome shotgun (WGS) entry which is preliminary data.</text>
</comment>
<dbReference type="InterPro" id="IPR011701">
    <property type="entry name" value="MFS"/>
</dbReference>
<dbReference type="SUPFAM" id="SSF103473">
    <property type="entry name" value="MFS general substrate transporter"/>
    <property type="match status" value="1"/>
</dbReference>
<evidence type="ECO:0000256" key="1">
    <source>
        <dbReference type="ARBA" id="ARBA00004651"/>
    </source>
</evidence>
<feature type="transmembrane region" description="Helical" evidence="7">
    <location>
        <begin position="222"/>
        <end position="244"/>
    </location>
</feature>
<feature type="transmembrane region" description="Helical" evidence="7">
    <location>
        <begin position="350"/>
        <end position="371"/>
    </location>
</feature>
<reference evidence="10" key="1">
    <citation type="journal article" date="2019" name="Int. J. Syst. Evol. Microbiol.">
        <title>The Global Catalogue of Microorganisms (GCM) 10K type strain sequencing project: providing services to taxonomists for standard genome sequencing and annotation.</title>
        <authorList>
            <consortium name="The Broad Institute Genomics Platform"/>
            <consortium name="The Broad Institute Genome Sequencing Center for Infectious Disease"/>
            <person name="Wu L."/>
            <person name="Ma J."/>
        </authorList>
    </citation>
    <scope>NUCLEOTIDE SEQUENCE [LARGE SCALE GENOMIC DNA]</scope>
    <source>
        <strain evidence="10">JCM 18127</strain>
    </source>
</reference>
<feature type="domain" description="Major facilitator superfamily (MFS) profile" evidence="8">
    <location>
        <begin position="1"/>
        <end position="402"/>
    </location>
</feature>
<dbReference type="RefSeq" id="WP_345262195.1">
    <property type="nucleotide sequence ID" value="NZ_BAABIM010000001.1"/>
</dbReference>
<feature type="transmembrane region" description="Helical" evidence="7">
    <location>
        <begin position="314"/>
        <end position="338"/>
    </location>
</feature>
<gene>
    <name evidence="9" type="ORF">GCM10023226_02150</name>
</gene>
<feature type="compositionally biased region" description="Basic and acidic residues" evidence="6">
    <location>
        <begin position="405"/>
        <end position="415"/>
    </location>
</feature>
<feature type="transmembrane region" description="Helical" evidence="7">
    <location>
        <begin position="377"/>
        <end position="397"/>
    </location>
</feature>
<dbReference type="Proteomes" id="UP001500621">
    <property type="component" value="Unassembled WGS sequence"/>
</dbReference>
<evidence type="ECO:0000256" key="4">
    <source>
        <dbReference type="ARBA" id="ARBA00022989"/>
    </source>
</evidence>
<evidence type="ECO:0000256" key="2">
    <source>
        <dbReference type="ARBA" id="ARBA00022475"/>
    </source>
</evidence>
<evidence type="ECO:0000256" key="5">
    <source>
        <dbReference type="ARBA" id="ARBA00023136"/>
    </source>
</evidence>
<dbReference type="Gene3D" id="1.20.1250.20">
    <property type="entry name" value="MFS general substrate transporter like domains"/>
    <property type="match status" value="1"/>
</dbReference>
<comment type="subcellular location">
    <subcellularLocation>
        <location evidence="1">Cell membrane</location>
        <topology evidence="1">Multi-pass membrane protein</topology>
    </subcellularLocation>
</comment>
<keyword evidence="2" id="KW-1003">Cell membrane</keyword>
<dbReference type="EMBL" id="BAABIM010000001">
    <property type="protein sequence ID" value="GAA4669415.1"/>
    <property type="molecule type" value="Genomic_DNA"/>
</dbReference>
<keyword evidence="4 7" id="KW-1133">Transmembrane helix</keyword>
<keyword evidence="10" id="KW-1185">Reference proteome</keyword>
<protein>
    <submittedName>
        <fullName evidence="9">MFS transporter</fullName>
    </submittedName>
</protein>
<feature type="transmembrane region" description="Helical" evidence="7">
    <location>
        <begin position="94"/>
        <end position="111"/>
    </location>
</feature>
<name>A0ABP8VQU5_9ACTN</name>
<dbReference type="PANTHER" id="PTHR23513">
    <property type="entry name" value="INTEGRAL MEMBRANE EFFLUX PROTEIN-RELATED"/>
    <property type="match status" value="1"/>
</dbReference>
<keyword evidence="5 7" id="KW-0472">Membrane</keyword>
<evidence type="ECO:0000256" key="6">
    <source>
        <dbReference type="SAM" id="MobiDB-lite"/>
    </source>
</evidence>
<organism evidence="9 10">
    <name type="scientific">Nocardioides nanhaiensis</name>
    <dbReference type="NCBI Taxonomy" id="1476871"/>
    <lineage>
        <taxon>Bacteria</taxon>
        <taxon>Bacillati</taxon>
        <taxon>Actinomycetota</taxon>
        <taxon>Actinomycetes</taxon>
        <taxon>Propionibacteriales</taxon>
        <taxon>Nocardioidaceae</taxon>
        <taxon>Nocardioides</taxon>
    </lineage>
</organism>
<dbReference type="PROSITE" id="PS50850">
    <property type="entry name" value="MFS"/>
    <property type="match status" value="1"/>
</dbReference>
<feature type="region of interest" description="Disordered" evidence="6">
    <location>
        <begin position="405"/>
        <end position="426"/>
    </location>
</feature>
<dbReference type="CDD" id="cd06173">
    <property type="entry name" value="MFS_MefA_like"/>
    <property type="match status" value="1"/>
</dbReference>
<proteinExistence type="predicted"/>
<evidence type="ECO:0000256" key="7">
    <source>
        <dbReference type="SAM" id="Phobius"/>
    </source>
</evidence>
<keyword evidence="3 7" id="KW-0812">Transmembrane</keyword>
<dbReference type="PANTHER" id="PTHR23513:SF6">
    <property type="entry name" value="MAJOR FACILITATOR SUPERFAMILY ASSOCIATED DOMAIN-CONTAINING PROTEIN"/>
    <property type="match status" value="1"/>
</dbReference>
<dbReference type="InterPro" id="IPR036259">
    <property type="entry name" value="MFS_trans_sf"/>
</dbReference>
<sequence length="426" mass="43207">MNRAFTGWLGAGFLSTTGTRVSMVALPLFALELTGSAALTGLVALCEMAPLVLLKVLGGPIIDRVGPRRVALTCEMLSVVAVGSIPALHLAGALTFPLLLVLVAVAGALRGPGESAQNAMSPALAAHAGVPLERVTGLDGAAERTASMTGAALAGILVASVGAAEALVVNAGALGVAALVLAWATAGVPVQSTAAAAGEVEPGEQRYLDQLREGWRFLRSDPLLLGITVMVALTNLLDMAWSAVLMPVWAVTSGEGAAALGLLLALMSGCSALGAACAAAFASRLPRYTVYLVGFLLTGLPRFAIFVVEVPLVAVAAVFAVAGFASGFLNPVLGAVIFERIPAPLVGRVSSLSTALCFALMPLGGLVGGLLVESWGLAAAMLTCGVAYLLVTTAPALDPRWRELDRRPEPLDEASRTGGLSERAGT</sequence>
<evidence type="ECO:0000313" key="10">
    <source>
        <dbReference type="Proteomes" id="UP001500621"/>
    </source>
</evidence>
<evidence type="ECO:0000313" key="9">
    <source>
        <dbReference type="EMBL" id="GAA4669415.1"/>
    </source>
</evidence>
<feature type="transmembrane region" description="Helical" evidence="7">
    <location>
        <begin position="288"/>
        <end position="308"/>
    </location>
</feature>
<dbReference type="InterPro" id="IPR020846">
    <property type="entry name" value="MFS_dom"/>
</dbReference>